<organism evidence="2 3">
    <name type="scientific">Lithocarpus litseifolius</name>
    <dbReference type="NCBI Taxonomy" id="425828"/>
    <lineage>
        <taxon>Eukaryota</taxon>
        <taxon>Viridiplantae</taxon>
        <taxon>Streptophyta</taxon>
        <taxon>Embryophyta</taxon>
        <taxon>Tracheophyta</taxon>
        <taxon>Spermatophyta</taxon>
        <taxon>Magnoliopsida</taxon>
        <taxon>eudicotyledons</taxon>
        <taxon>Gunneridae</taxon>
        <taxon>Pentapetalae</taxon>
        <taxon>rosids</taxon>
        <taxon>fabids</taxon>
        <taxon>Fagales</taxon>
        <taxon>Fagaceae</taxon>
        <taxon>Lithocarpus</taxon>
    </lineage>
</organism>
<evidence type="ECO:0000256" key="1">
    <source>
        <dbReference type="SAM" id="MobiDB-lite"/>
    </source>
</evidence>
<protein>
    <submittedName>
        <fullName evidence="2">Uncharacterized protein</fullName>
    </submittedName>
</protein>
<accession>A0AAW2DH62</accession>
<sequence>MVAYARKRSKSAIFEWQEKGRRWYLYANEFPLGWKKNVKVVYLPAPTKKGSMSSTTKPKSTKKGNDSSKTYSDLVPYKRGLPPIDNIVLERSPLPSTRTRSNKRSIVGKPRPSVPKPSMDAPPSSRTHGSKKKTSPPEPSATAERRSFLYLSNLLWRSGPLEVTNTILPQFTSRTITFGIRASDPSTPP</sequence>
<feature type="region of interest" description="Disordered" evidence="1">
    <location>
        <begin position="46"/>
        <end position="144"/>
    </location>
</feature>
<proteinExistence type="predicted"/>
<dbReference type="Proteomes" id="UP001459277">
    <property type="component" value="Unassembled WGS sequence"/>
</dbReference>
<comment type="caution">
    <text evidence="2">The sequence shown here is derived from an EMBL/GenBank/DDBJ whole genome shotgun (WGS) entry which is preliminary data.</text>
</comment>
<reference evidence="2 3" key="1">
    <citation type="submission" date="2024-01" db="EMBL/GenBank/DDBJ databases">
        <title>A telomere-to-telomere, gap-free genome of sweet tea (Lithocarpus litseifolius).</title>
        <authorList>
            <person name="Zhou J."/>
        </authorList>
    </citation>
    <scope>NUCLEOTIDE SEQUENCE [LARGE SCALE GENOMIC DNA]</scope>
    <source>
        <strain evidence="2">Zhou-2022a</strain>
        <tissue evidence="2">Leaf</tissue>
    </source>
</reference>
<evidence type="ECO:0000313" key="3">
    <source>
        <dbReference type="Proteomes" id="UP001459277"/>
    </source>
</evidence>
<name>A0AAW2DH62_9ROSI</name>
<keyword evidence="3" id="KW-1185">Reference proteome</keyword>
<dbReference type="AlphaFoldDB" id="A0AAW2DH62"/>
<gene>
    <name evidence="2" type="ORF">SO802_009933</name>
</gene>
<evidence type="ECO:0000313" key="2">
    <source>
        <dbReference type="EMBL" id="KAL0008431.1"/>
    </source>
</evidence>
<feature type="compositionally biased region" description="Low complexity" evidence="1">
    <location>
        <begin position="46"/>
        <end position="58"/>
    </location>
</feature>
<dbReference type="EMBL" id="JAZDWU010000003">
    <property type="protein sequence ID" value="KAL0008431.1"/>
    <property type="molecule type" value="Genomic_DNA"/>
</dbReference>